<organism evidence="2 3">
    <name type="scientific">Chrysochromulina tobinii</name>
    <dbReference type="NCBI Taxonomy" id="1460289"/>
    <lineage>
        <taxon>Eukaryota</taxon>
        <taxon>Haptista</taxon>
        <taxon>Haptophyta</taxon>
        <taxon>Prymnesiophyceae</taxon>
        <taxon>Prymnesiales</taxon>
        <taxon>Chrysochromulinaceae</taxon>
        <taxon>Chrysochromulina</taxon>
    </lineage>
</organism>
<dbReference type="Proteomes" id="UP000037460">
    <property type="component" value="Unassembled WGS sequence"/>
</dbReference>
<gene>
    <name evidence="2" type="ORF">Ctob_008887</name>
</gene>
<keyword evidence="3" id="KW-1185">Reference proteome</keyword>
<dbReference type="EMBL" id="JWZX01003140">
    <property type="protein sequence ID" value="KOO23968.1"/>
    <property type="molecule type" value="Genomic_DNA"/>
</dbReference>
<feature type="compositionally biased region" description="Low complexity" evidence="1">
    <location>
        <begin position="22"/>
        <end position="45"/>
    </location>
</feature>
<protein>
    <submittedName>
        <fullName evidence="2">Uncharacterized protein</fullName>
    </submittedName>
</protein>
<feature type="region of interest" description="Disordered" evidence="1">
    <location>
        <begin position="1"/>
        <end position="62"/>
    </location>
</feature>
<dbReference type="AlphaFoldDB" id="A0A0M0JCP4"/>
<proteinExistence type="predicted"/>
<evidence type="ECO:0000313" key="3">
    <source>
        <dbReference type="Proteomes" id="UP000037460"/>
    </source>
</evidence>
<comment type="caution">
    <text evidence="2">The sequence shown here is derived from an EMBL/GenBank/DDBJ whole genome shotgun (WGS) entry which is preliminary data.</text>
</comment>
<evidence type="ECO:0000256" key="1">
    <source>
        <dbReference type="SAM" id="MobiDB-lite"/>
    </source>
</evidence>
<sequence length="91" mass="9068">MDPRMVPRAPRAKAISTGRSTVADGSPVSAAASPPADSKPKATASGSPTVEQRSKSGCDMGIAPPFDKAMAALKASIGGEMARPTAESLSA</sequence>
<evidence type="ECO:0000313" key="2">
    <source>
        <dbReference type="EMBL" id="KOO23968.1"/>
    </source>
</evidence>
<accession>A0A0M0JCP4</accession>
<reference evidence="3" key="1">
    <citation type="journal article" date="2015" name="PLoS Genet.">
        <title>Genome Sequence and Transcriptome Analyses of Chrysochromulina tobin: Metabolic Tools for Enhanced Algal Fitness in the Prominent Order Prymnesiales (Haptophyceae).</title>
        <authorList>
            <person name="Hovde B.T."/>
            <person name="Deodato C.R."/>
            <person name="Hunsperger H.M."/>
            <person name="Ryken S.A."/>
            <person name="Yost W."/>
            <person name="Jha R.K."/>
            <person name="Patterson J."/>
            <person name="Monnat R.J. Jr."/>
            <person name="Barlow S.B."/>
            <person name="Starkenburg S.R."/>
            <person name="Cattolico R.A."/>
        </authorList>
    </citation>
    <scope>NUCLEOTIDE SEQUENCE</scope>
    <source>
        <strain evidence="3">CCMP291</strain>
    </source>
</reference>
<name>A0A0M0JCP4_9EUKA</name>